<evidence type="ECO:0000313" key="13">
    <source>
        <dbReference type="Proteomes" id="UP000002630"/>
    </source>
</evidence>
<evidence type="ECO:0000256" key="3">
    <source>
        <dbReference type="ARBA" id="ARBA00022598"/>
    </source>
</evidence>
<reference evidence="12 13" key="1">
    <citation type="journal article" date="2010" name="Nature">
        <title>The Ectocarpus genome and the independent evolution of multicellularity in brown algae.</title>
        <authorList>
            <person name="Cock J.M."/>
            <person name="Sterck L."/>
            <person name="Rouze P."/>
            <person name="Scornet D."/>
            <person name="Allen A.E."/>
            <person name="Amoutzias G."/>
            <person name="Anthouard V."/>
            <person name="Artiguenave F."/>
            <person name="Aury J.M."/>
            <person name="Badger J.H."/>
            <person name="Beszteri B."/>
            <person name="Billiau K."/>
            <person name="Bonnet E."/>
            <person name="Bothwell J.H."/>
            <person name="Bowler C."/>
            <person name="Boyen C."/>
            <person name="Brownlee C."/>
            <person name="Carrano C.J."/>
            <person name="Charrier B."/>
            <person name="Cho G.Y."/>
            <person name="Coelho S.M."/>
            <person name="Collen J."/>
            <person name="Corre E."/>
            <person name="Da Silva C."/>
            <person name="Delage L."/>
            <person name="Delaroque N."/>
            <person name="Dittami S.M."/>
            <person name="Doulbeau S."/>
            <person name="Elias M."/>
            <person name="Farnham G."/>
            <person name="Gachon C.M."/>
            <person name="Gschloessl B."/>
            <person name="Heesch S."/>
            <person name="Jabbari K."/>
            <person name="Jubin C."/>
            <person name="Kawai H."/>
            <person name="Kimura K."/>
            <person name="Kloareg B."/>
            <person name="Kupper F.C."/>
            <person name="Lang D."/>
            <person name="Le Bail A."/>
            <person name="Leblanc C."/>
            <person name="Lerouge P."/>
            <person name="Lohr M."/>
            <person name="Lopez P.J."/>
            <person name="Martens C."/>
            <person name="Maumus F."/>
            <person name="Michel G."/>
            <person name="Miranda-Saavedra D."/>
            <person name="Morales J."/>
            <person name="Moreau H."/>
            <person name="Motomura T."/>
            <person name="Nagasato C."/>
            <person name="Napoli C.A."/>
            <person name="Nelson D.R."/>
            <person name="Nyvall-Collen P."/>
            <person name="Peters A.F."/>
            <person name="Pommier C."/>
            <person name="Potin P."/>
            <person name="Poulain J."/>
            <person name="Quesneville H."/>
            <person name="Read B."/>
            <person name="Rensing S.A."/>
            <person name="Ritter A."/>
            <person name="Rousvoal S."/>
            <person name="Samanta M."/>
            <person name="Samson G."/>
            <person name="Schroeder D.C."/>
            <person name="Segurens B."/>
            <person name="Strittmatter M."/>
            <person name="Tonon T."/>
            <person name="Tregear J.W."/>
            <person name="Valentin K."/>
            <person name="von Dassow P."/>
            <person name="Yamagishi T."/>
            <person name="Van de Peer Y."/>
            <person name="Wincker P."/>
        </authorList>
    </citation>
    <scope>NUCLEOTIDE SEQUENCE [LARGE SCALE GENOMIC DNA]</scope>
    <source>
        <strain evidence="13">Ec32 / CCAP1310/4</strain>
    </source>
</reference>
<dbReference type="SUPFAM" id="SSF52210">
    <property type="entry name" value="Succinyl-CoA synthetase domains"/>
    <property type="match status" value="1"/>
</dbReference>
<dbReference type="GO" id="GO:0000287">
    <property type="term" value="F:magnesium ion binding"/>
    <property type="evidence" value="ECO:0007669"/>
    <property type="project" value="UniProtKB-UniRule"/>
</dbReference>
<sequence>MASMRVVAGCARALRNPRGLVARNSPLLSGKPISATGGAGQQVRRLNVHEYVSMQIMAEHDIDIPASKMAETPEDAEKACAEIMGGNAMKDVVIKAQVLSGGRGRGHFDNGFESGVHMCLKPSDAKHYASEMLGQKLITKQTGEDGLPCDKVLLMERMYMRREMYLSIMMDRGSQGPVIVACPDGGTSIEDLAESNPELIMKEEVDIMTGLTDAQAGKIAEHLKLSSDGPSYEAGKTLLKNMYAMFIERDCTLVEINPLAETPEGRVMACDAKLNFDDNAEWRQKDTFQFRDYTQEDTREVEAAKYDLNYIGLTGNIGCMVNGAGLAMSTMDIIKLKGGDPANFLDVGGGATEEQVQKAFELLNADPKVATILVNIFGGIMRCDVIASGVINAAKSIGMKKPIVIRLQGTNVEQANELIANSGFKMIISNDLDDAAEKAVAVAEIYSQATKVGIDVELQTASA</sequence>
<evidence type="ECO:0000256" key="7">
    <source>
        <dbReference type="ARBA" id="ARBA00063570"/>
    </source>
</evidence>
<comment type="similarity">
    <text evidence="8 9">Belongs to the succinate/malate CoA ligase beta subunit family.</text>
</comment>
<keyword evidence="8" id="KW-0496">Mitochondrion</keyword>
<evidence type="ECO:0000259" key="10">
    <source>
        <dbReference type="Pfam" id="PF00549"/>
    </source>
</evidence>
<dbReference type="Pfam" id="PF08442">
    <property type="entry name" value="ATP-grasp_2"/>
    <property type="match status" value="1"/>
</dbReference>
<dbReference type="EMBL" id="FN649740">
    <property type="protein sequence ID" value="CBJ26646.1"/>
    <property type="molecule type" value="Genomic_DNA"/>
</dbReference>
<evidence type="ECO:0000259" key="11">
    <source>
        <dbReference type="Pfam" id="PF08442"/>
    </source>
</evidence>
<dbReference type="InterPro" id="IPR016102">
    <property type="entry name" value="Succinyl-CoA_synth-like"/>
</dbReference>
<dbReference type="FunFam" id="3.30.470.20:FF:000002">
    <property type="entry name" value="Succinate--CoA ligase [ADP-forming] subunit beta"/>
    <property type="match status" value="1"/>
</dbReference>
<dbReference type="STRING" id="2880.D7G0B9"/>
<dbReference type="NCBIfam" id="TIGR01016">
    <property type="entry name" value="sucCoAbeta"/>
    <property type="match status" value="1"/>
</dbReference>
<dbReference type="GO" id="GO:0005739">
    <property type="term" value="C:mitochondrion"/>
    <property type="evidence" value="ECO:0007669"/>
    <property type="project" value="UniProtKB-SubCell"/>
</dbReference>
<dbReference type="InterPro" id="IPR005811">
    <property type="entry name" value="SUCC_ACL_C"/>
</dbReference>
<dbReference type="PANTHER" id="PTHR11815">
    <property type="entry name" value="SUCCINYL-COA SYNTHETASE BETA CHAIN"/>
    <property type="match status" value="1"/>
</dbReference>
<keyword evidence="5 8" id="KW-0547">Nucleotide-binding</keyword>
<feature type="binding site" evidence="8">
    <location>
        <begin position="379"/>
        <end position="381"/>
    </location>
    <ligand>
        <name>substrate</name>
        <note>ligand shared with subunit alpha</note>
    </ligand>
</feature>
<dbReference type="GO" id="GO:0042709">
    <property type="term" value="C:succinate-CoA ligase complex"/>
    <property type="evidence" value="ECO:0007669"/>
    <property type="project" value="TreeGrafter"/>
</dbReference>
<dbReference type="HAMAP" id="MF_00558">
    <property type="entry name" value="Succ_CoA_beta"/>
    <property type="match status" value="1"/>
</dbReference>
<dbReference type="Gene3D" id="3.30.1490.20">
    <property type="entry name" value="ATP-grasp fold, A domain"/>
    <property type="match status" value="1"/>
</dbReference>
<accession>D7G0B9</accession>
<dbReference type="InParanoid" id="D7G0B9"/>
<dbReference type="NCBIfam" id="NF001913">
    <property type="entry name" value="PRK00696.1"/>
    <property type="match status" value="1"/>
</dbReference>
<dbReference type="PIRSF" id="PIRSF001554">
    <property type="entry name" value="SucCS_beta"/>
    <property type="match status" value="1"/>
</dbReference>
<feature type="binding site" evidence="8">
    <location>
        <begin position="102"/>
        <end position="104"/>
    </location>
    <ligand>
        <name>ATP</name>
        <dbReference type="ChEBI" id="CHEBI:30616"/>
    </ligand>
</feature>
<dbReference type="Gene3D" id="3.30.470.20">
    <property type="entry name" value="ATP-grasp fold, B domain"/>
    <property type="match status" value="1"/>
</dbReference>
<dbReference type="GO" id="GO:0004775">
    <property type="term" value="F:succinate-CoA ligase (ADP-forming) activity"/>
    <property type="evidence" value="ECO:0007669"/>
    <property type="project" value="UniProtKB-UniRule"/>
</dbReference>
<evidence type="ECO:0000256" key="9">
    <source>
        <dbReference type="RuleBase" id="RU361258"/>
    </source>
</evidence>
<keyword evidence="8" id="KW-0067">ATP-binding</keyword>
<comment type="catalytic activity">
    <reaction evidence="8">
        <text>succinate + ATP + CoA = succinyl-CoA + ADP + phosphate</text>
        <dbReference type="Rhea" id="RHEA:17661"/>
        <dbReference type="ChEBI" id="CHEBI:30031"/>
        <dbReference type="ChEBI" id="CHEBI:30616"/>
        <dbReference type="ChEBI" id="CHEBI:43474"/>
        <dbReference type="ChEBI" id="CHEBI:57287"/>
        <dbReference type="ChEBI" id="CHEBI:57292"/>
        <dbReference type="ChEBI" id="CHEBI:456216"/>
        <dbReference type="EC" id="6.2.1.5"/>
    </reaction>
</comment>
<comment type="pathway">
    <text evidence="1 8">Carbohydrate metabolism; tricarboxylic acid cycle; succinate from succinyl-CoA (ligase route): step 1/1.</text>
</comment>
<dbReference type="FunFam" id="3.30.1490.20:FF:000004">
    <property type="entry name" value="Succinate--CoA ligase [ADP-forming] subunit beta, mitochondrial"/>
    <property type="match status" value="1"/>
</dbReference>
<gene>
    <name evidence="12" type="ORF">Esi_0040_0041</name>
</gene>
<dbReference type="PROSITE" id="PS01217">
    <property type="entry name" value="SUCCINYL_COA_LIG_3"/>
    <property type="match status" value="1"/>
</dbReference>
<comment type="subcellular location">
    <subcellularLocation>
        <location evidence="8">Mitochondrion</location>
    </subcellularLocation>
</comment>
<dbReference type="EMBL" id="FN648597">
    <property type="protein sequence ID" value="CBJ26646.1"/>
    <property type="molecule type" value="Genomic_DNA"/>
</dbReference>
<keyword evidence="13" id="KW-1185">Reference proteome</keyword>
<dbReference type="UniPathway" id="UPA00223">
    <property type="reaction ID" value="UER00999"/>
</dbReference>
<feature type="domain" description="ATP-citrate synthase/succinyl-CoA ligase C-terminal" evidence="10">
    <location>
        <begin position="320"/>
        <end position="440"/>
    </location>
</feature>
<dbReference type="InterPro" id="IPR013815">
    <property type="entry name" value="ATP_grasp_subdomain_1"/>
</dbReference>
<evidence type="ECO:0000256" key="8">
    <source>
        <dbReference type="HAMAP-Rule" id="MF_03219"/>
    </source>
</evidence>
<feature type="binding site" evidence="8">
    <location>
        <position position="163"/>
    </location>
    <ligand>
        <name>ATP</name>
        <dbReference type="ChEBI" id="CHEBI:30616"/>
    </ligand>
</feature>
<dbReference type="InterPro" id="IPR005809">
    <property type="entry name" value="Succ_CoA_ligase-like_bsu"/>
</dbReference>
<organism evidence="12 13">
    <name type="scientific">Ectocarpus siliculosus</name>
    <name type="common">Brown alga</name>
    <name type="synonym">Conferva siliculosa</name>
    <dbReference type="NCBI Taxonomy" id="2880"/>
    <lineage>
        <taxon>Eukaryota</taxon>
        <taxon>Sar</taxon>
        <taxon>Stramenopiles</taxon>
        <taxon>Ochrophyta</taxon>
        <taxon>PX clade</taxon>
        <taxon>Phaeophyceae</taxon>
        <taxon>Ectocarpales</taxon>
        <taxon>Ectocarpaceae</taxon>
        <taxon>Ectocarpus</taxon>
    </lineage>
</organism>
<keyword evidence="3 8" id="KW-0436">Ligase</keyword>
<dbReference type="EC" id="6.2.1.5" evidence="8"/>
<comment type="function">
    <text evidence="8">Succinyl-CoA synthetase functions in the citric acid cycle (TCA), coupling the hydrolysis of succinyl-CoA to the synthesis of ATP and thus represents the only step of substrate-level phosphorylation in the TCA. The beta subunit provides nucleotide specificity of the enzyme and binds the substrate succinate, while the binding sites for coenzyme A and phosphate are found in the alpha subunit.</text>
</comment>
<feature type="binding site" evidence="8">
    <location>
        <position position="322"/>
    </location>
    <ligand>
        <name>substrate</name>
        <note>ligand shared with subunit alpha</note>
    </ligand>
</feature>
<feature type="domain" description="ATP-grasp fold succinyl-CoA synthetase-type" evidence="11">
    <location>
        <begin position="47"/>
        <end position="260"/>
    </location>
</feature>
<evidence type="ECO:0000256" key="5">
    <source>
        <dbReference type="ARBA" id="ARBA00022741"/>
    </source>
</evidence>
<dbReference type="FunCoup" id="D7G0B9">
    <property type="interactions" value="390"/>
</dbReference>
<dbReference type="InterPro" id="IPR017866">
    <property type="entry name" value="Succ-CoA_synthase_bsu_CS"/>
</dbReference>
<protein>
    <recommendedName>
        <fullName evidence="8">Succinate--CoA ligase [ADP-forming] subunit beta, mitochondrial</fullName>
        <ecNumber evidence="8">6.2.1.5</ecNumber>
    </recommendedName>
    <alternativeName>
        <fullName evidence="8">Succinyl-CoA synthetase beta chain</fullName>
        <shortName evidence="8">SCS-beta</shortName>
    </alternativeName>
</protein>
<dbReference type="AlphaFoldDB" id="D7G0B9"/>
<evidence type="ECO:0000256" key="6">
    <source>
        <dbReference type="ARBA" id="ARBA00022842"/>
    </source>
</evidence>
<name>D7G0B9_ECTSI</name>
<dbReference type="SUPFAM" id="SSF56059">
    <property type="entry name" value="Glutathione synthetase ATP-binding domain-like"/>
    <property type="match status" value="1"/>
</dbReference>
<dbReference type="GO" id="GO:0005524">
    <property type="term" value="F:ATP binding"/>
    <property type="evidence" value="ECO:0007669"/>
    <property type="project" value="UniProtKB-UniRule"/>
</dbReference>
<feature type="binding site" evidence="8">
    <location>
        <position position="95"/>
    </location>
    <ligand>
        <name>ATP</name>
        <dbReference type="ChEBI" id="CHEBI:30616"/>
    </ligand>
</feature>
<dbReference type="GO" id="GO:0006104">
    <property type="term" value="P:succinyl-CoA metabolic process"/>
    <property type="evidence" value="ECO:0007669"/>
    <property type="project" value="TreeGrafter"/>
</dbReference>
<keyword evidence="2 8" id="KW-0816">Tricarboxylic acid cycle</keyword>
<comment type="subunit">
    <text evidence="7">Heterodimer of an alpha and a beta subunit. The beta subunit determines specificity for GTP.</text>
</comment>
<evidence type="ECO:0000256" key="1">
    <source>
        <dbReference type="ARBA" id="ARBA00005064"/>
    </source>
</evidence>
<dbReference type="Proteomes" id="UP000002630">
    <property type="component" value="Linkage Group LG15"/>
</dbReference>
<dbReference type="Gene3D" id="3.40.50.261">
    <property type="entry name" value="Succinyl-CoA synthetase domains"/>
    <property type="match status" value="1"/>
</dbReference>
<evidence type="ECO:0000256" key="2">
    <source>
        <dbReference type="ARBA" id="ARBA00022532"/>
    </source>
</evidence>
<evidence type="ECO:0000313" key="12">
    <source>
        <dbReference type="EMBL" id="CBJ26646.1"/>
    </source>
</evidence>
<proteinExistence type="inferred from homology"/>
<dbReference type="OMA" id="ITACDEV"/>
<feature type="binding site" evidence="8">
    <location>
        <position position="257"/>
    </location>
    <ligand>
        <name>Mg(2+)</name>
        <dbReference type="ChEBI" id="CHEBI:18420"/>
    </ligand>
</feature>
<evidence type="ECO:0000256" key="4">
    <source>
        <dbReference type="ARBA" id="ARBA00022723"/>
    </source>
</evidence>
<dbReference type="Pfam" id="PF00549">
    <property type="entry name" value="Ligase_CoA"/>
    <property type="match status" value="1"/>
</dbReference>
<dbReference type="InterPro" id="IPR013650">
    <property type="entry name" value="ATP-grasp_succ-CoA_synth-type"/>
</dbReference>
<dbReference type="GO" id="GO:0006099">
    <property type="term" value="P:tricarboxylic acid cycle"/>
    <property type="evidence" value="ECO:0007669"/>
    <property type="project" value="UniProtKB-UniRule"/>
</dbReference>
<dbReference type="PANTHER" id="PTHR11815:SF10">
    <property type="entry name" value="SUCCINATE--COA LIGASE [GDP-FORMING] SUBUNIT BETA, MITOCHONDRIAL"/>
    <property type="match status" value="1"/>
</dbReference>
<feature type="binding site" evidence="8">
    <location>
        <position position="271"/>
    </location>
    <ligand>
        <name>Mg(2+)</name>
        <dbReference type="ChEBI" id="CHEBI:18420"/>
    </ligand>
</feature>
<comment type="cofactor">
    <cofactor evidence="8">
        <name>Mg(2+)</name>
        <dbReference type="ChEBI" id="CHEBI:18420"/>
    </cofactor>
    <text evidence="8">Binds 1 Mg(2+) ion per subunit.</text>
</comment>
<keyword evidence="4 8" id="KW-0479">Metal-binding</keyword>
<dbReference type="FunFam" id="3.40.50.261:FF:000001">
    <property type="entry name" value="Succinate--CoA ligase [ADP-forming] subunit beta"/>
    <property type="match status" value="1"/>
</dbReference>
<dbReference type="OrthoDB" id="1552at2759"/>
<keyword evidence="6 8" id="KW-0460">Magnesium</keyword>
<dbReference type="eggNOG" id="KOG2799">
    <property type="taxonomic scope" value="Eukaryota"/>
</dbReference>